<evidence type="ECO:0000313" key="2">
    <source>
        <dbReference type="Proteomes" id="UP000067626"/>
    </source>
</evidence>
<name>A0A0K1E8N0_CHOCO</name>
<organism evidence="1 2">
    <name type="scientific">Chondromyces crocatus</name>
    <dbReference type="NCBI Taxonomy" id="52"/>
    <lineage>
        <taxon>Bacteria</taxon>
        <taxon>Pseudomonadati</taxon>
        <taxon>Myxococcota</taxon>
        <taxon>Polyangia</taxon>
        <taxon>Polyangiales</taxon>
        <taxon>Polyangiaceae</taxon>
        <taxon>Chondromyces</taxon>
    </lineage>
</organism>
<proteinExistence type="predicted"/>
<dbReference type="AlphaFoldDB" id="A0A0K1E8N0"/>
<dbReference type="STRING" id="52.CMC5_010590"/>
<keyword evidence="2" id="KW-1185">Reference proteome</keyword>
<dbReference type="KEGG" id="ccro:CMC5_010590"/>
<sequence length="241" mass="27947">MVRLSGRPKVVMSVDFRRLDPWPERLEVPEVQQHKGMLIRKAQAARTEGYEVHSRTGFRGALYWERWLLTKEPGQHEEARVVSALELSREAGDWKEADLVLVHVDRSAVLRELPFVEHWRKLVEEHLREQVANEQELESAFQEFKKQPTEATVLKVRETADRIAEVGSPIAVHTILARVNAELAEQEEAEMHLMALLVCRPLWVPYAVQLAEHQSRRDIKRAFATIEAGRRLFGPNFWLPL</sequence>
<protein>
    <submittedName>
        <fullName evidence="1">Uncharacterized protein</fullName>
    </submittedName>
</protein>
<dbReference type="Proteomes" id="UP000067626">
    <property type="component" value="Chromosome"/>
</dbReference>
<evidence type="ECO:0000313" key="1">
    <source>
        <dbReference type="EMBL" id="AKT36938.1"/>
    </source>
</evidence>
<gene>
    <name evidence="1" type="ORF">CMC5_010590</name>
</gene>
<accession>A0A0K1E8N0</accession>
<reference evidence="1 2" key="1">
    <citation type="submission" date="2015-07" db="EMBL/GenBank/DDBJ databases">
        <title>Genome analysis of myxobacterium Chondromyces crocatus Cm c5 reveals a high potential for natural compound synthesis and the genetic basis for the loss of fruiting body formation.</title>
        <authorList>
            <person name="Zaburannyi N."/>
            <person name="Bunk B."/>
            <person name="Maier J."/>
            <person name="Overmann J."/>
            <person name="Mueller R."/>
        </authorList>
    </citation>
    <scope>NUCLEOTIDE SEQUENCE [LARGE SCALE GENOMIC DNA]</scope>
    <source>
        <strain evidence="1 2">Cm c5</strain>
    </source>
</reference>
<dbReference type="EMBL" id="CP012159">
    <property type="protein sequence ID" value="AKT36938.1"/>
    <property type="molecule type" value="Genomic_DNA"/>
</dbReference>